<dbReference type="InterPro" id="IPR036165">
    <property type="entry name" value="YefM-like_sf"/>
</dbReference>
<comment type="function">
    <text evidence="2">Antitoxin component of a type II toxin-antitoxin (TA) system.</text>
</comment>
<proteinExistence type="inferred from homology"/>
<dbReference type="SUPFAM" id="SSF143120">
    <property type="entry name" value="YefM-like"/>
    <property type="match status" value="1"/>
</dbReference>
<dbReference type="RefSeq" id="WP_176977124.1">
    <property type="nucleotide sequence ID" value="NZ_JABZEO010000009.1"/>
</dbReference>
<keyword evidence="4" id="KW-1185">Reference proteome</keyword>
<gene>
    <name evidence="3" type="ORF">HW932_14110</name>
</gene>
<evidence type="ECO:0000256" key="1">
    <source>
        <dbReference type="ARBA" id="ARBA00009981"/>
    </source>
</evidence>
<reference evidence="3 4" key="1">
    <citation type="submission" date="2020-06" db="EMBL/GenBank/DDBJ databases">
        <title>Whole-genome sequence of Allochromatium humboldtianum DSM 21881, type strain.</title>
        <authorList>
            <person name="Kyndt J.A."/>
            <person name="Meyer T.E."/>
        </authorList>
    </citation>
    <scope>NUCLEOTIDE SEQUENCE [LARGE SCALE GENOMIC DNA]</scope>
    <source>
        <strain evidence="3 4">DSM 21881</strain>
    </source>
</reference>
<evidence type="ECO:0000313" key="3">
    <source>
        <dbReference type="EMBL" id="NVZ10395.1"/>
    </source>
</evidence>
<dbReference type="EMBL" id="JABZEO010000009">
    <property type="protein sequence ID" value="NVZ10395.1"/>
    <property type="molecule type" value="Genomic_DNA"/>
</dbReference>
<dbReference type="AlphaFoldDB" id="A0A850RC38"/>
<sequence>MREWALQDAKARLSEVVRLALEHEPQEITLRGEPAVVVLSREDYDHLTKPRESLVEFMRRSPLYGADDLDFARNPSLTREIEL</sequence>
<dbReference type="Pfam" id="PF02604">
    <property type="entry name" value="PhdYeFM_antitox"/>
    <property type="match status" value="1"/>
</dbReference>
<evidence type="ECO:0000313" key="4">
    <source>
        <dbReference type="Proteomes" id="UP000592294"/>
    </source>
</evidence>
<comment type="caution">
    <text evidence="3">The sequence shown here is derived from an EMBL/GenBank/DDBJ whole genome shotgun (WGS) entry which is preliminary data.</text>
</comment>
<dbReference type="InterPro" id="IPR006442">
    <property type="entry name" value="Antitoxin_Phd/YefM"/>
</dbReference>
<name>A0A850RC38_9GAMM</name>
<evidence type="ECO:0000256" key="2">
    <source>
        <dbReference type="RuleBase" id="RU362080"/>
    </source>
</evidence>
<organism evidence="3 4">
    <name type="scientific">Allochromatium humboldtianum</name>
    <dbReference type="NCBI Taxonomy" id="504901"/>
    <lineage>
        <taxon>Bacteria</taxon>
        <taxon>Pseudomonadati</taxon>
        <taxon>Pseudomonadota</taxon>
        <taxon>Gammaproteobacteria</taxon>
        <taxon>Chromatiales</taxon>
        <taxon>Chromatiaceae</taxon>
        <taxon>Allochromatium</taxon>
    </lineage>
</organism>
<accession>A0A850RC38</accession>
<protein>
    <recommendedName>
        <fullName evidence="2">Antitoxin</fullName>
    </recommendedName>
</protein>
<comment type="similarity">
    <text evidence="1 2">Belongs to the phD/YefM antitoxin family.</text>
</comment>
<dbReference type="NCBIfam" id="TIGR01552">
    <property type="entry name" value="phd_fam"/>
    <property type="match status" value="1"/>
</dbReference>
<dbReference type="Gene3D" id="3.40.1620.10">
    <property type="entry name" value="YefM-like domain"/>
    <property type="match status" value="1"/>
</dbReference>
<dbReference type="Proteomes" id="UP000592294">
    <property type="component" value="Unassembled WGS sequence"/>
</dbReference>